<comment type="subcellular location">
    <subcellularLocation>
        <location evidence="6">Cytoplasm</location>
    </subcellularLocation>
</comment>
<dbReference type="GO" id="GO:0006741">
    <property type="term" value="P:NADP+ biosynthetic process"/>
    <property type="evidence" value="ECO:0007669"/>
    <property type="project" value="UniProtKB-UniRule"/>
</dbReference>
<comment type="similarity">
    <text evidence="6">Belongs to the NAD kinase family.</text>
</comment>
<dbReference type="RefSeq" id="WP_022600848.1">
    <property type="nucleotide sequence ID" value="NZ_KI440787.1"/>
</dbReference>
<keyword evidence="6" id="KW-0547">Nucleotide-binding</keyword>
<dbReference type="Pfam" id="PF01513">
    <property type="entry name" value="NAD_kinase"/>
    <property type="match status" value="1"/>
</dbReference>
<dbReference type="GO" id="GO:0005524">
    <property type="term" value="F:ATP binding"/>
    <property type="evidence" value="ECO:0007669"/>
    <property type="project" value="UniProtKB-KW"/>
</dbReference>
<comment type="cofactor">
    <cofactor evidence="6">
        <name>a divalent metal cation</name>
        <dbReference type="ChEBI" id="CHEBI:60240"/>
    </cofactor>
</comment>
<dbReference type="SUPFAM" id="SSF111331">
    <property type="entry name" value="NAD kinase/diacylglycerol kinase-like"/>
    <property type="match status" value="1"/>
</dbReference>
<proteinExistence type="inferred from homology"/>
<gene>
    <name evidence="6" type="primary">nadK</name>
    <name evidence="7" type="ORF">BC742_1745</name>
</gene>
<dbReference type="AlphaFoldDB" id="A0A495VRE5"/>
<reference evidence="7 8" key="1">
    <citation type="submission" date="2018-10" db="EMBL/GenBank/DDBJ databases">
        <title>Genomic Encyclopedia of Archaeal and Bacterial Type Strains, Phase II (KMG-II): from individual species to whole genera.</title>
        <authorList>
            <person name="Goeker M."/>
        </authorList>
    </citation>
    <scope>NUCLEOTIDE SEQUENCE [LARGE SCALE GENOMIC DNA]</scope>
    <source>
        <strain evidence="7 8">NSB1</strain>
    </source>
</reference>
<dbReference type="GeneID" id="92929379"/>
<dbReference type="GO" id="GO:0051287">
    <property type="term" value="F:NAD binding"/>
    <property type="evidence" value="ECO:0007669"/>
    <property type="project" value="UniProtKB-ARBA"/>
</dbReference>
<evidence type="ECO:0000313" key="7">
    <source>
        <dbReference type="EMBL" id="RKT51470.1"/>
    </source>
</evidence>
<feature type="binding site" evidence="6">
    <location>
        <begin position="186"/>
        <end position="191"/>
    </location>
    <ligand>
        <name>NAD(+)</name>
        <dbReference type="ChEBI" id="CHEBI:57540"/>
    </ligand>
</feature>
<comment type="catalytic activity">
    <reaction evidence="5 6">
        <text>NAD(+) + ATP = ADP + NADP(+) + H(+)</text>
        <dbReference type="Rhea" id="RHEA:18629"/>
        <dbReference type="ChEBI" id="CHEBI:15378"/>
        <dbReference type="ChEBI" id="CHEBI:30616"/>
        <dbReference type="ChEBI" id="CHEBI:57540"/>
        <dbReference type="ChEBI" id="CHEBI:58349"/>
        <dbReference type="ChEBI" id="CHEBI:456216"/>
        <dbReference type="EC" id="2.7.1.23"/>
    </reaction>
</comment>
<evidence type="ECO:0000256" key="1">
    <source>
        <dbReference type="ARBA" id="ARBA00022679"/>
    </source>
</evidence>
<evidence type="ECO:0000256" key="2">
    <source>
        <dbReference type="ARBA" id="ARBA00022777"/>
    </source>
</evidence>
<dbReference type="InterPro" id="IPR002504">
    <property type="entry name" value="NADK"/>
</dbReference>
<comment type="caution">
    <text evidence="6">Lacks conserved residue(s) required for the propagation of feature annotation.</text>
</comment>
<dbReference type="OrthoDB" id="9774737at2"/>
<dbReference type="Gene3D" id="3.40.50.10330">
    <property type="entry name" value="Probable inorganic polyphosphate/atp-NAD kinase, domain 1"/>
    <property type="match status" value="1"/>
</dbReference>
<feature type="active site" description="Proton acceptor" evidence="6">
    <location>
        <position position="72"/>
    </location>
</feature>
<dbReference type="InterPro" id="IPR016064">
    <property type="entry name" value="NAD/diacylglycerol_kinase_sf"/>
</dbReference>
<feature type="binding site" evidence="6">
    <location>
        <position position="175"/>
    </location>
    <ligand>
        <name>NAD(+)</name>
        <dbReference type="ChEBI" id="CHEBI:57540"/>
    </ligand>
</feature>
<dbReference type="InterPro" id="IPR017438">
    <property type="entry name" value="ATP-NAD_kinase_N"/>
</dbReference>
<keyword evidence="6" id="KW-0963">Cytoplasm</keyword>
<name>A0A495VRE5_9BACT</name>
<evidence type="ECO:0000256" key="4">
    <source>
        <dbReference type="ARBA" id="ARBA00023027"/>
    </source>
</evidence>
<keyword evidence="6" id="KW-0067">ATP-binding</keyword>
<dbReference type="Pfam" id="PF20143">
    <property type="entry name" value="NAD_kinase_C"/>
    <property type="match status" value="1"/>
</dbReference>
<dbReference type="GO" id="GO:0019674">
    <property type="term" value="P:NAD+ metabolic process"/>
    <property type="evidence" value="ECO:0007669"/>
    <property type="project" value="InterPro"/>
</dbReference>
<feature type="binding site" evidence="6">
    <location>
        <begin position="72"/>
        <end position="73"/>
    </location>
    <ligand>
        <name>NAD(+)</name>
        <dbReference type="ChEBI" id="CHEBI:57540"/>
    </ligand>
</feature>
<feature type="binding site" evidence="6">
    <location>
        <position position="77"/>
    </location>
    <ligand>
        <name>NAD(+)</name>
        <dbReference type="ChEBI" id="CHEBI:57540"/>
    </ligand>
</feature>
<dbReference type="NCBIfam" id="NF002521">
    <property type="entry name" value="PRK01911.1"/>
    <property type="match status" value="1"/>
</dbReference>
<sequence length="292" mass="32704">MRIAIFGNLYQAEKSIQAKHLFNALSKYNAEILICEEFYRFLHTVMKIEPRYSKLITDNNFSADMALSLGGDGTFLKTAERVGNKHIPILGINTGRLGFLADVAENEIDEAVAELFNGDYRIEERSLLQLKADALPVKFWPFALNEAAILKRDSSSMITIRTYLNDVFLNTYQADGLIVSTPTGSTGYSLSVGGPILVPQAPNFVIAPVAPHSLNVRPLVFNDQDTIRMQIESRSNNFLVSLDGRSAMMGTNHELIICKAPFTTPIVKRNNHVFIDTLRDKLMWGADKRYNI</sequence>
<dbReference type="GO" id="GO:0046872">
    <property type="term" value="F:metal ion binding"/>
    <property type="evidence" value="ECO:0007669"/>
    <property type="project" value="UniProtKB-UniRule"/>
</dbReference>
<keyword evidence="4 6" id="KW-0520">NAD</keyword>
<dbReference type="EMBL" id="RBXN01000005">
    <property type="protein sequence ID" value="RKT51470.1"/>
    <property type="molecule type" value="Genomic_DNA"/>
</dbReference>
<protein>
    <recommendedName>
        <fullName evidence="6">NAD kinase</fullName>
        <ecNumber evidence="6">2.7.1.23</ecNumber>
    </recommendedName>
    <alternativeName>
        <fullName evidence="6">ATP-dependent NAD kinase</fullName>
    </alternativeName>
</protein>
<keyword evidence="2 6" id="KW-0418">Kinase</keyword>
<dbReference type="PANTHER" id="PTHR20275:SF0">
    <property type="entry name" value="NAD KINASE"/>
    <property type="match status" value="1"/>
</dbReference>
<evidence type="ECO:0000256" key="6">
    <source>
        <dbReference type="HAMAP-Rule" id="MF_00361"/>
    </source>
</evidence>
<feature type="binding site" evidence="6">
    <location>
        <begin position="145"/>
        <end position="146"/>
    </location>
    <ligand>
        <name>NAD(+)</name>
        <dbReference type="ChEBI" id="CHEBI:57540"/>
    </ligand>
</feature>
<dbReference type="EC" id="2.7.1.23" evidence="6"/>
<evidence type="ECO:0000313" key="8">
    <source>
        <dbReference type="Proteomes" id="UP000269493"/>
    </source>
</evidence>
<dbReference type="InterPro" id="IPR017437">
    <property type="entry name" value="ATP-NAD_kinase_PpnK-typ_C"/>
</dbReference>
<dbReference type="Proteomes" id="UP000269493">
    <property type="component" value="Unassembled WGS sequence"/>
</dbReference>
<dbReference type="PANTHER" id="PTHR20275">
    <property type="entry name" value="NAD KINASE"/>
    <property type="match status" value="1"/>
</dbReference>
<evidence type="ECO:0000256" key="5">
    <source>
        <dbReference type="ARBA" id="ARBA00047925"/>
    </source>
</evidence>
<keyword evidence="3 6" id="KW-0521">NADP</keyword>
<keyword evidence="8" id="KW-1185">Reference proteome</keyword>
<dbReference type="GO" id="GO:0005737">
    <property type="term" value="C:cytoplasm"/>
    <property type="evidence" value="ECO:0007669"/>
    <property type="project" value="UniProtKB-SubCell"/>
</dbReference>
<dbReference type="GO" id="GO:0003951">
    <property type="term" value="F:NAD+ kinase activity"/>
    <property type="evidence" value="ECO:0007669"/>
    <property type="project" value="UniProtKB-UniRule"/>
</dbReference>
<dbReference type="HAMAP" id="MF_00361">
    <property type="entry name" value="NAD_kinase"/>
    <property type="match status" value="1"/>
</dbReference>
<comment type="function">
    <text evidence="6">Involved in the regulation of the intracellular balance of NAD and NADP, and is a key enzyme in the biosynthesis of NADP. Catalyzes specifically the phosphorylation on 2'-hydroxyl of the adenosine moiety of NAD to yield NADP.</text>
</comment>
<evidence type="ECO:0000256" key="3">
    <source>
        <dbReference type="ARBA" id="ARBA00022857"/>
    </source>
</evidence>
<comment type="caution">
    <text evidence="7">The sequence shown here is derived from an EMBL/GenBank/DDBJ whole genome shotgun (WGS) entry which is preliminary data.</text>
</comment>
<feature type="binding site" evidence="6">
    <location>
        <position position="210"/>
    </location>
    <ligand>
        <name>NAD(+)</name>
        <dbReference type="ChEBI" id="CHEBI:57540"/>
    </ligand>
</feature>
<dbReference type="Gene3D" id="2.60.200.30">
    <property type="entry name" value="Probable inorganic polyphosphate/atp-NAD kinase, domain 2"/>
    <property type="match status" value="1"/>
</dbReference>
<keyword evidence="1 6" id="KW-0808">Transferase</keyword>
<accession>A0A495VRE5</accession>
<organism evidence="7 8">
    <name type="scientific">Coprobacter fastidiosus NSB1 = JCM 33896</name>
    <dbReference type="NCBI Taxonomy" id="1349822"/>
    <lineage>
        <taxon>Bacteria</taxon>
        <taxon>Pseudomonadati</taxon>
        <taxon>Bacteroidota</taxon>
        <taxon>Bacteroidia</taxon>
        <taxon>Bacteroidales</taxon>
        <taxon>Barnesiellaceae</taxon>
        <taxon>Coprobacter</taxon>
    </lineage>
</organism>